<dbReference type="InterPro" id="IPR016181">
    <property type="entry name" value="Acyl_CoA_acyltransferase"/>
</dbReference>
<dbReference type="AlphaFoldDB" id="K2FU39"/>
<accession>K2FU39</accession>
<feature type="non-terminal residue" evidence="1">
    <location>
        <position position="206"/>
    </location>
</feature>
<dbReference type="EMBL" id="AMFJ01000804">
    <property type="protein sequence ID" value="EKE26443.1"/>
    <property type="molecule type" value="Genomic_DNA"/>
</dbReference>
<sequence length="206" mass="24224">MKLSHTTLIENIPRNIRTKMLKANIFYSLAYEKYIYEDGDIPVYIYDEKFVLLFKIHKIYMFKTAILPSEPICLTEYNCDYTDFLNKAILILNKHYKVEWISPNLATSLFSYVPSNSINIPFGSHVINLNEAEENIWSNIHSKHKNSIRNAEKNNIRIVFGGMELLDDYIKLDCQTWERSNKRGFQSSFYEKYLLNLNNNCIIAIA</sequence>
<protein>
    <submittedName>
        <fullName evidence="1">Uncharacterized protein</fullName>
    </submittedName>
</protein>
<gene>
    <name evidence="1" type="ORF">ACD_4C00288G0001</name>
</gene>
<proteinExistence type="predicted"/>
<dbReference type="GO" id="GO:0044038">
    <property type="term" value="P:cell wall macromolecule biosynthetic process"/>
    <property type="evidence" value="ECO:0007669"/>
    <property type="project" value="InterPro"/>
</dbReference>
<reference evidence="1" key="1">
    <citation type="journal article" date="2012" name="Science">
        <title>Fermentation, hydrogen, and sulfur metabolism in multiple uncultivated bacterial phyla.</title>
        <authorList>
            <person name="Wrighton K.C."/>
            <person name="Thomas B.C."/>
            <person name="Sharon I."/>
            <person name="Miller C.S."/>
            <person name="Castelle C.J."/>
            <person name="VerBerkmoes N.C."/>
            <person name="Wilkins M.J."/>
            <person name="Hettich R.L."/>
            <person name="Lipton M.S."/>
            <person name="Williams K.H."/>
            <person name="Long P.E."/>
            <person name="Banfield J.F."/>
        </authorList>
    </citation>
    <scope>NUCLEOTIDE SEQUENCE [LARGE SCALE GENOMIC DNA]</scope>
</reference>
<organism evidence="1">
    <name type="scientific">uncultured bacterium</name>
    <name type="common">gcode 4</name>
    <dbReference type="NCBI Taxonomy" id="1234023"/>
    <lineage>
        <taxon>Bacteria</taxon>
        <taxon>environmental samples</taxon>
    </lineage>
</organism>
<dbReference type="Gene3D" id="3.40.630.30">
    <property type="match status" value="1"/>
</dbReference>
<dbReference type="SUPFAM" id="SSF55729">
    <property type="entry name" value="Acyl-CoA N-acyltransferases (Nat)"/>
    <property type="match status" value="1"/>
</dbReference>
<name>K2FU39_9BACT</name>
<comment type="caution">
    <text evidence="1">The sequence shown here is derived from an EMBL/GenBank/DDBJ whole genome shotgun (WGS) entry which is preliminary data.</text>
</comment>
<evidence type="ECO:0000313" key="1">
    <source>
        <dbReference type="EMBL" id="EKE26443.1"/>
    </source>
</evidence>
<dbReference type="Pfam" id="PF02388">
    <property type="entry name" value="FemAB"/>
    <property type="match status" value="1"/>
</dbReference>
<dbReference type="GO" id="GO:0016755">
    <property type="term" value="F:aminoacyltransferase activity"/>
    <property type="evidence" value="ECO:0007669"/>
    <property type="project" value="InterPro"/>
</dbReference>
<dbReference type="InterPro" id="IPR003447">
    <property type="entry name" value="FEMABX"/>
</dbReference>